<gene>
    <name evidence="2" type="ORF">L484_015450</name>
</gene>
<feature type="region of interest" description="Disordered" evidence="1">
    <location>
        <begin position="35"/>
        <end position="68"/>
    </location>
</feature>
<evidence type="ECO:0000256" key="1">
    <source>
        <dbReference type="SAM" id="MobiDB-lite"/>
    </source>
</evidence>
<dbReference type="Proteomes" id="UP000030645">
    <property type="component" value="Unassembled WGS sequence"/>
</dbReference>
<feature type="compositionally biased region" description="Low complexity" evidence="1">
    <location>
        <begin position="47"/>
        <end position="58"/>
    </location>
</feature>
<reference evidence="3" key="1">
    <citation type="submission" date="2013-01" db="EMBL/GenBank/DDBJ databases">
        <title>Draft Genome Sequence of a Mulberry Tree, Morus notabilis C.K. Schneid.</title>
        <authorList>
            <person name="He N."/>
            <person name="Zhao S."/>
        </authorList>
    </citation>
    <scope>NUCLEOTIDE SEQUENCE</scope>
</reference>
<sequence>MVDERQTQIHSPIQAPLPPAVDEVAILETCLSHQKERDLKSIDDRGGSNSPSSGSQSGFQHTRLFPTL</sequence>
<dbReference type="AlphaFoldDB" id="W9RYC0"/>
<organism evidence="2 3">
    <name type="scientific">Morus notabilis</name>
    <dbReference type="NCBI Taxonomy" id="981085"/>
    <lineage>
        <taxon>Eukaryota</taxon>
        <taxon>Viridiplantae</taxon>
        <taxon>Streptophyta</taxon>
        <taxon>Embryophyta</taxon>
        <taxon>Tracheophyta</taxon>
        <taxon>Spermatophyta</taxon>
        <taxon>Magnoliopsida</taxon>
        <taxon>eudicotyledons</taxon>
        <taxon>Gunneridae</taxon>
        <taxon>Pentapetalae</taxon>
        <taxon>rosids</taxon>
        <taxon>fabids</taxon>
        <taxon>Rosales</taxon>
        <taxon>Moraceae</taxon>
        <taxon>Moreae</taxon>
        <taxon>Morus</taxon>
    </lineage>
</organism>
<evidence type="ECO:0000313" key="2">
    <source>
        <dbReference type="EMBL" id="EXB77524.1"/>
    </source>
</evidence>
<keyword evidence="3" id="KW-1185">Reference proteome</keyword>
<dbReference type="EMBL" id="KE344760">
    <property type="protein sequence ID" value="EXB77524.1"/>
    <property type="molecule type" value="Genomic_DNA"/>
</dbReference>
<accession>W9RYC0</accession>
<proteinExistence type="predicted"/>
<feature type="compositionally biased region" description="Basic and acidic residues" evidence="1">
    <location>
        <begin position="35"/>
        <end position="46"/>
    </location>
</feature>
<protein>
    <submittedName>
        <fullName evidence="2">Uncharacterized protein</fullName>
    </submittedName>
</protein>
<evidence type="ECO:0000313" key="3">
    <source>
        <dbReference type="Proteomes" id="UP000030645"/>
    </source>
</evidence>
<name>W9RYC0_9ROSA</name>